<dbReference type="HOGENOM" id="CLU_053947_2_1_6"/>
<feature type="domain" description="Glucosamine/galactosamine-6-phosphate isomerase" evidence="1">
    <location>
        <begin position="2"/>
        <end position="192"/>
    </location>
</feature>
<evidence type="ECO:0000313" key="2">
    <source>
        <dbReference type="EMBL" id="EJP72451.1"/>
    </source>
</evidence>
<proteinExistence type="predicted"/>
<dbReference type="PANTHER" id="PTHR11054">
    <property type="entry name" value="6-PHOSPHOGLUCONOLACTONASE"/>
    <property type="match status" value="1"/>
</dbReference>
<dbReference type="InterPro" id="IPR039104">
    <property type="entry name" value="6PGL"/>
</dbReference>
<dbReference type="SUPFAM" id="SSF100950">
    <property type="entry name" value="NagB/RpiA/CoA transferase-like"/>
    <property type="match status" value="1"/>
</dbReference>
<dbReference type="GO" id="GO:0005975">
    <property type="term" value="P:carbohydrate metabolic process"/>
    <property type="evidence" value="ECO:0007669"/>
    <property type="project" value="InterPro"/>
</dbReference>
<gene>
    <name evidence="2" type="ORF">NT02SARS_1294</name>
</gene>
<reference evidence="2 3" key="1">
    <citation type="journal article" date="2012" name="ISME J.">
        <title>Genomic insights to SAR86, an abundant and uncultivated marine bacterial lineage.</title>
        <authorList>
            <person name="Dupont C.L."/>
            <person name="Rusch D.B."/>
            <person name="Yooseph S."/>
            <person name="Lombardo M.J."/>
            <person name="Richter R.A."/>
            <person name="Valas R."/>
            <person name="Novotny M."/>
            <person name="Yee-Greenbaum J."/>
            <person name="Selengut J.D."/>
            <person name="Haft D.H."/>
            <person name="Halpern A.L."/>
            <person name="Lasken R.S."/>
            <person name="Nealson K."/>
            <person name="Friedman R."/>
            <person name="Venter J.C."/>
        </authorList>
    </citation>
    <scope>NUCLEOTIDE SEQUENCE [LARGE SCALE GENOMIC DNA]</scope>
</reference>
<evidence type="ECO:0000259" key="1">
    <source>
        <dbReference type="Pfam" id="PF01182"/>
    </source>
</evidence>
<dbReference type="AlphaFoldDB" id="J5KHM0"/>
<name>J5KHM0_9GAMM</name>
<dbReference type="Proteomes" id="UP000010116">
    <property type="component" value="Unassembled WGS sequence"/>
</dbReference>
<evidence type="ECO:0000313" key="3">
    <source>
        <dbReference type="Proteomes" id="UP000010116"/>
    </source>
</evidence>
<dbReference type="InterPro" id="IPR006148">
    <property type="entry name" value="Glc/Gal-6P_isomerase"/>
</dbReference>
<protein>
    <submittedName>
        <fullName evidence="2">6-phosphogluconolactonase</fullName>
    </submittedName>
</protein>
<dbReference type="Pfam" id="PF01182">
    <property type="entry name" value="Glucosamine_iso"/>
    <property type="match status" value="1"/>
</dbReference>
<sequence length="216" mass="24216">MQEFINSIIAHLNSSINEFGSASIVTCGGSSPINIFKQLSLRDDIDWSNVNLTLLDDRKVSIDHPDSNEKLLIDHFAKNFAQNINIVSLCNSPNEVLEIKRPFDIMLIGLGGDGHFASLFPELVDNKECFDVDANPEILFLGEMGDPKHKRVSMNLSLILQSKKIILISSSDQKNKIIEQAFTDKALPLYYLLNQNITEIDIYDLANSKPLYFQGS</sequence>
<organism evidence="2 3">
    <name type="scientific">SAR86 cluster bacterium SAR86B</name>
    <dbReference type="NCBI Taxonomy" id="1123867"/>
    <lineage>
        <taxon>Bacteria</taxon>
        <taxon>Pseudomonadati</taxon>
        <taxon>Pseudomonadota</taxon>
        <taxon>Gammaproteobacteria</taxon>
        <taxon>SAR86 cluster</taxon>
    </lineage>
</organism>
<dbReference type="Gene3D" id="3.40.50.1360">
    <property type="match status" value="1"/>
</dbReference>
<dbReference type="PANTHER" id="PTHR11054:SF0">
    <property type="entry name" value="6-PHOSPHOGLUCONOLACTONASE"/>
    <property type="match status" value="1"/>
</dbReference>
<dbReference type="EMBL" id="JH611193">
    <property type="protein sequence ID" value="EJP72451.1"/>
    <property type="molecule type" value="Genomic_DNA"/>
</dbReference>
<dbReference type="InterPro" id="IPR037171">
    <property type="entry name" value="NagB/RpiA_transferase-like"/>
</dbReference>
<accession>J5KHM0</accession>